<name>K5UFU5_PHACS</name>
<evidence type="ECO:0000313" key="3">
    <source>
        <dbReference type="Proteomes" id="UP000008370"/>
    </source>
</evidence>
<dbReference type="EMBL" id="JH931204">
    <property type="protein sequence ID" value="EKM48301.1"/>
    <property type="molecule type" value="Genomic_DNA"/>
</dbReference>
<proteinExistence type="predicted"/>
<dbReference type="KEGG" id="pco:PHACADRAFT_202987"/>
<dbReference type="AlphaFoldDB" id="K5UFU5"/>
<protein>
    <submittedName>
        <fullName evidence="2">Uncharacterized protein</fullName>
    </submittedName>
</protein>
<feature type="region of interest" description="Disordered" evidence="1">
    <location>
        <begin position="267"/>
        <end position="322"/>
    </location>
</feature>
<dbReference type="GeneID" id="18912043"/>
<feature type="compositionally biased region" description="Acidic residues" evidence="1">
    <location>
        <begin position="105"/>
        <end position="118"/>
    </location>
</feature>
<dbReference type="HOGENOM" id="CLU_647428_0_0_1"/>
<dbReference type="RefSeq" id="XP_007403147.1">
    <property type="nucleotide sequence ID" value="XM_007403085.1"/>
</dbReference>
<feature type="region of interest" description="Disordered" evidence="1">
    <location>
        <begin position="79"/>
        <end position="210"/>
    </location>
</feature>
<feature type="compositionally biased region" description="Low complexity" evidence="1">
    <location>
        <begin position="119"/>
        <end position="138"/>
    </location>
</feature>
<feature type="compositionally biased region" description="Basic and acidic residues" evidence="1">
    <location>
        <begin position="276"/>
        <end position="286"/>
    </location>
</feature>
<reference evidence="2 3" key="1">
    <citation type="journal article" date="2012" name="BMC Genomics">
        <title>Comparative genomics of the white-rot fungi, Phanerochaete carnosa and P. chrysosporium, to elucidate the genetic basis of the distinct wood types they colonize.</title>
        <authorList>
            <person name="Suzuki H."/>
            <person name="MacDonald J."/>
            <person name="Syed K."/>
            <person name="Salamov A."/>
            <person name="Hori C."/>
            <person name="Aerts A."/>
            <person name="Henrissat B."/>
            <person name="Wiebenga A."/>
            <person name="vanKuyk P.A."/>
            <person name="Barry K."/>
            <person name="Lindquist E."/>
            <person name="LaButti K."/>
            <person name="Lapidus A."/>
            <person name="Lucas S."/>
            <person name="Coutinho P."/>
            <person name="Gong Y."/>
            <person name="Samejima M."/>
            <person name="Mahadevan R."/>
            <person name="Abou-Zaid M."/>
            <person name="de Vries R.P."/>
            <person name="Igarashi K."/>
            <person name="Yadav J.S."/>
            <person name="Grigoriev I.V."/>
            <person name="Master E.R."/>
        </authorList>
    </citation>
    <scope>NUCLEOTIDE SEQUENCE [LARGE SCALE GENOMIC DNA]</scope>
    <source>
        <strain evidence="2 3">HHB-10118-sp</strain>
    </source>
</reference>
<dbReference type="Proteomes" id="UP000008370">
    <property type="component" value="Unassembled WGS sequence"/>
</dbReference>
<dbReference type="InParanoid" id="K5UFU5"/>
<gene>
    <name evidence="2" type="ORF">PHACADRAFT_202987</name>
</gene>
<feature type="non-terminal residue" evidence="2">
    <location>
        <position position="1"/>
    </location>
</feature>
<sequence length="366" mass="39722">MLLDNTRATSSASPATTSRLAEIHTLNTEIAWLRRWLKVTTALASDAPPDLRGVAQRKLVAMSDLLADREARRDRLDVEQFGAASDHDGYATEPDVEEDGRSSDNENDYSGDESDYSGDESGYSGDESGYSGDESGYSGDDDSDDAHGQLLPVRRLVSPPPQHREYRVISPPPTFLQNRATARSSLEQPSHVAEYSSQASRDDNVRRGARTAISTAGQFVSNRQALNTAGQGAALSRNNLLQYDAPSGRADHVSAPLAISGYRDAAVTENQRGKKRALEVEEESRKGHAANKYDDDDDDERHQESRRPKRGRPSPVHPSFCHSSYHVENRDRVHAASVVNVPTAAPVAIAAPPASMPAALVVAPMP</sequence>
<evidence type="ECO:0000256" key="1">
    <source>
        <dbReference type="SAM" id="MobiDB-lite"/>
    </source>
</evidence>
<feature type="compositionally biased region" description="Polar residues" evidence="1">
    <location>
        <begin position="175"/>
        <end position="188"/>
    </location>
</feature>
<accession>K5UFU5</accession>
<organism evidence="2 3">
    <name type="scientific">Phanerochaete carnosa (strain HHB-10118-sp)</name>
    <name type="common">White-rot fungus</name>
    <name type="synonym">Peniophora carnosa</name>
    <dbReference type="NCBI Taxonomy" id="650164"/>
    <lineage>
        <taxon>Eukaryota</taxon>
        <taxon>Fungi</taxon>
        <taxon>Dikarya</taxon>
        <taxon>Basidiomycota</taxon>
        <taxon>Agaricomycotina</taxon>
        <taxon>Agaricomycetes</taxon>
        <taxon>Polyporales</taxon>
        <taxon>Phanerochaetaceae</taxon>
        <taxon>Phanerochaete</taxon>
    </lineage>
</organism>
<keyword evidence="3" id="KW-1185">Reference proteome</keyword>
<evidence type="ECO:0000313" key="2">
    <source>
        <dbReference type="EMBL" id="EKM48301.1"/>
    </source>
</evidence>